<organism evidence="7 8">
    <name type="scientific">Caballeronia sordidicola</name>
    <name type="common">Burkholderia sordidicola</name>
    <dbReference type="NCBI Taxonomy" id="196367"/>
    <lineage>
        <taxon>Bacteria</taxon>
        <taxon>Pseudomonadati</taxon>
        <taxon>Pseudomonadota</taxon>
        <taxon>Betaproteobacteria</taxon>
        <taxon>Burkholderiales</taxon>
        <taxon>Burkholderiaceae</taxon>
        <taxon>Caballeronia</taxon>
    </lineage>
</organism>
<evidence type="ECO:0000256" key="5">
    <source>
        <dbReference type="ARBA" id="ARBA00023167"/>
    </source>
</evidence>
<dbReference type="Proteomes" id="UP000054893">
    <property type="component" value="Unassembled WGS sequence"/>
</dbReference>
<dbReference type="RefSeq" id="WP_060858475.1">
    <property type="nucleotide sequence ID" value="NZ_FCOC02000026.1"/>
</dbReference>
<dbReference type="GO" id="GO:0008930">
    <property type="term" value="F:methylthioadenosine nucleosidase activity"/>
    <property type="evidence" value="ECO:0007669"/>
    <property type="project" value="InterPro"/>
</dbReference>
<dbReference type="NCBIfam" id="TIGR01704">
    <property type="entry name" value="MTA_SAH-Nsdase"/>
    <property type="match status" value="1"/>
</dbReference>
<dbReference type="InterPro" id="IPR010049">
    <property type="entry name" value="MTA_SAH_Nsdase"/>
</dbReference>
<dbReference type="UniPathway" id="UPA00904">
    <property type="reaction ID" value="UER00871"/>
</dbReference>
<dbReference type="SUPFAM" id="SSF53167">
    <property type="entry name" value="Purine and uridine phosphorylases"/>
    <property type="match status" value="1"/>
</dbReference>
<keyword evidence="3" id="KW-0028">Amino-acid biosynthesis</keyword>
<dbReference type="GO" id="GO:0008782">
    <property type="term" value="F:adenosylhomocysteine nucleosidase activity"/>
    <property type="evidence" value="ECO:0007669"/>
    <property type="project" value="UniProtKB-EC"/>
</dbReference>
<evidence type="ECO:0000256" key="3">
    <source>
        <dbReference type="ARBA" id="ARBA00022605"/>
    </source>
</evidence>
<evidence type="ECO:0000313" key="7">
    <source>
        <dbReference type="EMBL" id="SAL51478.1"/>
    </source>
</evidence>
<evidence type="ECO:0000256" key="4">
    <source>
        <dbReference type="ARBA" id="ARBA00022801"/>
    </source>
</evidence>
<dbReference type="GO" id="GO:0019509">
    <property type="term" value="P:L-methionine salvage from methylthioadenosine"/>
    <property type="evidence" value="ECO:0007669"/>
    <property type="project" value="UniProtKB-UniPathway"/>
</dbReference>
<dbReference type="GO" id="GO:0019284">
    <property type="term" value="P:L-methionine salvage from S-adenosylmethionine"/>
    <property type="evidence" value="ECO:0007669"/>
    <property type="project" value="TreeGrafter"/>
</dbReference>
<accession>A0A158I4F7</accession>
<dbReference type="CDD" id="cd09008">
    <property type="entry name" value="MTAN"/>
    <property type="match status" value="1"/>
</dbReference>
<proteinExistence type="predicted"/>
<gene>
    <name evidence="7" type="ORF">AWB64_05492</name>
</gene>
<reference evidence="7 8" key="1">
    <citation type="submission" date="2016-01" db="EMBL/GenBank/DDBJ databases">
        <authorList>
            <person name="Oliw E.H."/>
        </authorList>
    </citation>
    <scope>NUCLEOTIDE SEQUENCE [LARGE SCALE GENOMIC DNA]</scope>
    <source>
        <strain evidence="7">LMG 22029</strain>
    </source>
</reference>
<evidence type="ECO:0000259" key="6">
    <source>
        <dbReference type="Pfam" id="PF01048"/>
    </source>
</evidence>
<name>A0A158I4F7_CABSO</name>
<comment type="pathway">
    <text evidence="1">Amino-acid biosynthesis; L-methionine biosynthesis via salvage pathway; S-methyl-5-thio-alpha-D-ribose 1-phosphate from S-methyl-5'-thioadenosine (hydrolase route): step 1/2.</text>
</comment>
<dbReference type="InterPro" id="IPR000845">
    <property type="entry name" value="Nucleoside_phosphorylase_d"/>
</dbReference>
<dbReference type="EC" id="3.2.2.9" evidence="2"/>
<dbReference type="PANTHER" id="PTHR46832:SF1">
    <property type="entry name" value="5'-METHYLTHIOADENOSINE_S-ADENOSYLHOMOCYSTEINE NUCLEOSIDASE"/>
    <property type="match status" value="1"/>
</dbReference>
<keyword evidence="4" id="KW-0378">Hydrolase</keyword>
<sequence>MTLGVGLLGIMAALPQELGDLVDAMRLAGNVRTETIGRREYHVGTAHGVPCVATLARVGKVAAAATASALIHVFGVEAIVFTGVAGGVRKDVRVGDIVIGDTLMQHDLDASPLFPRFEVPLLGMARFAANAALSEALANACTAFLADEHAALEARFGVHPPRLHRGMIVSGDRFVSSHAEVNALRAALPEALAVEMEGAAIAQICYEHEVPCAVVRTVSDTADAEAPESFLEFLHALGGAYSSGILRRFLAAKA</sequence>
<feature type="domain" description="Nucleoside phosphorylase" evidence="6">
    <location>
        <begin position="8"/>
        <end position="235"/>
    </location>
</feature>
<dbReference type="InterPro" id="IPR035994">
    <property type="entry name" value="Nucleoside_phosphorylase_sf"/>
</dbReference>
<dbReference type="NCBIfam" id="NF004079">
    <property type="entry name" value="PRK05584.1"/>
    <property type="match status" value="1"/>
</dbReference>
<evidence type="ECO:0000256" key="1">
    <source>
        <dbReference type="ARBA" id="ARBA00004945"/>
    </source>
</evidence>
<dbReference type="PANTHER" id="PTHR46832">
    <property type="entry name" value="5'-METHYLTHIOADENOSINE/S-ADENOSYLHOMOCYSTEINE NUCLEOSIDASE"/>
    <property type="match status" value="1"/>
</dbReference>
<dbReference type="GO" id="GO:0005829">
    <property type="term" value="C:cytosol"/>
    <property type="evidence" value="ECO:0007669"/>
    <property type="project" value="TreeGrafter"/>
</dbReference>
<dbReference type="Pfam" id="PF01048">
    <property type="entry name" value="PNP_UDP_1"/>
    <property type="match status" value="1"/>
</dbReference>
<dbReference type="OrthoDB" id="9792278at2"/>
<dbReference type="GO" id="GO:0009164">
    <property type="term" value="P:nucleoside catabolic process"/>
    <property type="evidence" value="ECO:0007669"/>
    <property type="project" value="InterPro"/>
</dbReference>
<keyword evidence="5" id="KW-0486">Methionine biosynthesis</keyword>
<dbReference type="AlphaFoldDB" id="A0A158I4F7"/>
<dbReference type="EMBL" id="FCOC02000026">
    <property type="protein sequence ID" value="SAL51478.1"/>
    <property type="molecule type" value="Genomic_DNA"/>
</dbReference>
<dbReference type="Gene3D" id="3.40.50.1580">
    <property type="entry name" value="Nucleoside phosphorylase domain"/>
    <property type="match status" value="1"/>
</dbReference>
<evidence type="ECO:0000256" key="2">
    <source>
        <dbReference type="ARBA" id="ARBA00011974"/>
    </source>
</evidence>
<protein>
    <recommendedName>
        <fullName evidence="2">adenosylhomocysteine nucleosidase</fullName>
        <ecNumber evidence="2">3.2.2.9</ecNumber>
    </recommendedName>
</protein>
<evidence type="ECO:0000313" key="8">
    <source>
        <dbReference type="Proteomes" id="UP000054893"/>
    </source>
</evidence>